<dbReference type="Proteomes" id="UP001221757">
    <property type="component" value="Unassembled WGS sequence"/>
</dbReference>
<dbReference type="AlphaFoldDB" id="A0AAD7GWJ7"/>
<protein>
    <recommendedName>
        <fullName evidence="3">NACHT-NTPase and P-loop NTPases N-terminal domain-containing protein</fullName>
    </recommendedName>
</protein>
<name>A0AAD7GWJ7_MYCRO</name>
<organism evidence="1 2">
    <name type="scientific">Mycena rosella</name>
    <name type="common">Pink bonnet</name>
    <name type="synonym">Agaricus rosellus</name>
    <dbReference type="NCBI Taxonomy" id="1033263"/>
    <lineage>
        <taxon>Eukaryota</taxon>
        <taxon>Fungi</taxon>
        <taxon>Dikarya</taxon>
        <taxon>Basidiomycota</taxon>
        <taxon>Agaricomycotina</taxon>
        <taxon>Agaricomycetes</taxon>
        <taxon>Agaricomycetidae</taxon>
        <taxon>Agaricales</taxon>
        <taxon>Marasmiineae</taxon>
        <taxon>Mycenaceae</taxon>
        <taxon>Mycena</taxon>
    </lineage>
</organism>
<evidence type="ECO:0000313" key="1">
    <source>
        <dbReference type="EMBL" id="KAJ7706789.1"/>
    </source>
</evidence>
<evidence type="ECO:0008006" key="3">
    <source>
        <dbReference type="Google" id="ProtNLM"/>
    </source>
</evidence>
<comment type="caution">
    <text evidence="1">The sequence shown here is derived from an EMBL/GenBank/DDBJ whole genome shotgun (WGS) entry which is preliminary data.</text>
</comment>
<keyword evidence="2" id="KW-1185">Reference proteome</keyword>
<accession>A0AAD7GWJ7</accession>
<dbReference type="EMBL" id="JARKIE010000006">
    <property type="protein sequence ID" value="KAJ7706789.1"/>
    <property type="molecule type" value="Genomic_DNA"/>
</dbReference>
<evidence type="ECO:0000313" key="2">
    <source>
        <dbReference type="Proteomes" id="UP001221757"/>
    </source>
</evidence>
<reference evidence="1" key="1">
    <citation type="submission" date="2023-03" db="EMBL/GenBank/DDBJ databases">
        <title>Massive genome expansion in bonnet fungi (Mycena s.s.) driven by repeated elements and novel gene families across ecological guilds.</title>
        <authorList>
            <consortium name="Lawrence Berkeley National Laboratory"/>
            <person name="Harder C.B."/>
            <person name="Miyauchi S."/>
            <person name="Viragh M."/>
            <person name="Kuo A."/>
            <person name="Thoen E."/>
            <person name="Andreopoulos B."/>
            <person name="Lu D."/>
            <person name="Skrede I."/>
            <person name="Drula E."/>
            <person name="Henrissat B."/>
            <person name="Morin E."/>
            <person name="Kohler A."/>
            <person name="Barry K."/>
            <person name="LaButti K."/>
            <person name="Morin E."/>
            <person name="Salamov A."/>
            <person name="Lipzen A."/>
            <person name="Mereny Z."/>
            <person name="Hegedus B."/>
            <person name="Baldrian P."/>
            <person name="Stursova M."/>
            <person name="Weitz H."/>
            <person name="Taylor A."/>
            <person name="Grigoriev I.V."/>
            <person name="Nagy L.G."/>
            <person name="Martin F."/>
            <person name="Kauserud H."/>
        </authorList>
    </citation>
    <scope>NUCLEOTIDE SEQUENCE</scope>
    <source>
        <strain evidence="1">CBHHK067</strain>
    </source>
</reference>
<proteinExistence type="predicted"/>
<sequence>MADIVGLVASVLQLVDTMAKARGYIKDFRDAPKDQQRLLLEIQNLEPLVKELDTRIKEIHTAGQLIGMTEFEEPLVQLKGTMERLTKKLDSTGISKFSSRVTWPLWGKEDVEEGLDTIERFKSLLNAWLGMDIWKSAQDINLSIQDVAEEQRVDHGYVIRSVKQLAQEYGVAHNETISIIKDATEEQRTDLKYISKSAQDIIVSIKDITEEQSVNHGYTIRSVKQLAKEHRVAYTETISNIKDATEEQRTEHICRFSLHLTLYRSVSCPQISQGRSGMLHRTKSDITILWNVKE</sequence>
<gene>
    <name evidence="1" type="ORF">B0H17DRAFT_570141</name>
</gene>